<comment type="similarity">
    <text evidence="11 14">Belongs to the fluoride channel Fluc/FEX (TC 1.A.43) family.</text>
</comment>
<evidence type="ECO:0000256" key="8">
    <source>
        <dbReference type="ARBA" id="ARBA00023065"/>
    </source>
</evidence>
<gene>
    <name evidence="18" type="primary">crcB2</name>
    <name evidence="14" type="synonym">crcB</name>
    <name evidence="14" type="synonym">fluC</name>
    <name evidence="15" type="ORF">ALV80_06110</name>
    <name evidence="20" type="ORF">IMAU50013_02142</name>
    <name evidence="17" type="ORF">LH5_00513</name>
    <name evidence="16" type="ORF">Lh8105_05900</name>
    <name evidence="18" type="ORF">LHEH8_19130</name>
    <name evidence="19" type="ORF">LHEJCM1062_10110</name>
</gene>
<keyword evidence="8 14" id="KW-0406">Ion transport</keyword>
<evidence type="ECO:0000256" key="13">
    <source>
        <dbReference type="ARBA" id="ARBA00049940"/>
    </source>
</evidence>
<dbReference type="Proteomes" id="UP000063930">
    <property type="component" value="Chromosome"/>
</dbReference>
<dbReference type="PANTHER" id="PTHR28259:SF16">
    <property type="entry name" value="FLUORIDE-SPECIFIC ION CHANNEL FLUC 2"/>
    <property type="match status" value="1"/>
</dbReference>
<dbReference type="EMBL" id="WCGB01000111">
    <property type="protein sequence ID" value="NRN92572.1"/>
    <property type="molecule type" value="Genomic_DNA"/>
</dbReference>
<comment type="function">
    <text evidence="13 14">Fluoride-specific ion channel. Important for reducing fluoride concentration in the cell, thus reducing its toxicity.</text>
</comment>
<dbReference type="Pfam" id="PF02537">
    <property type="entry name" value="CRCB"/>
    <property type="match status" value="1"/>
</dbReference>
<evidence type="ECO:0000256" key="2">
    <source>
        <dbReference type="ARBA" id="ARBA00022448"/>
    </source>
</evidence>
<keyword evidence="3 14" id="KW-1003">Cell membrane</keyword>
<dbReference type="GO" id="GO:0140114">
    <property type="term" value="P:cellular detoxification of fluoride"/>
    <property type="evidence" value="ECO:0007669"/>
    <property type="project" value="UniProtKB-UniRule"/>
</dbReference>
<keyword evidence="6 14" id="KW-1133">Transmembrane helix</keyword>
<dbReference type="EMBL" id="CP012381">
    <property type="protein sequence ID" value="ALI52668.1"/>
    <property type="molecule type" value="Genomic_DNA"/>
</dbReference>
<evidence type="ECO:0000313" key="18">
    <source>
        <dbReference type="EMBL" id="GFP00158.1"/>
    </source>
</evidence>
<feature type="binding site" evidence="14">
    <location>
        <position position="75"/>
    </location>
    <ligand>
        <name>Na(+)</name>
        <dbReference type="ChEBI" id="CHEBI:29101"/>
        <note>structural</note>
    </ligand>
</feature>
<dbReference type="OrthoDB" id="9815830at2"/>
<reference evidence="19" key="7">
    <citation type="submission" date="2020-07" db="EMBL/GenBank/DDBJ databases">
        <title>Draft genome sequence of Lactobacillus helveticus strain JCM 1062.</title>
        <authorList>
            <person name="Endo A."/>
            <person name="Maeno S."/>
            <person name="Kido Y."/>
        </authorList>
    </citation>
    <scope>NUCLEOTIDE SEQUENCE</scope>
    <source>
        <strain evidence="19">JCM 1062</strain>
    </source>
</reference>
<sequence length="125" mass="13797">MNILLAGLGASIGAMIRYAITNYGKKHWERIGKQFSNLPTPTLFINLTGALILGFIFGFGSNVFFYSLIGTGVLGGYTTFSTMNTELVELYKSKNYRGLILYALTSYLGGVILVFLGFWLGQLFK</sequence>
<evidence type="ECO:0000256" key="4">
    <source>
        <dbReference type="ARBA" id="ARBA00022692"/>
    </source>
</evidence>
<evidence type="ECO:0000313" key="17">
    <source>
        <dbReference type="EMBL" id="AZK90774.1"/>
    </source>
</evidence>
<keyword evidence="9 14" id="KW-0472">Membrane</keyword>
<comment type="caution">
    <text evidence="14">Lacks conserved residue(s) required for the propagation of feature annotation.</text>
</comment>
<reference evidence="22" key="2">
    <citation type="submission" date="2016-05" db="EMBL/GenBank/DDBJ databases">
        <title>Genome sequence of Lactobacillus helveticus FAM8105.</title>
        <authorList>
            <person name="Ahrens C."/>
            <person name="Schmid M."/>
        </authorList>
    </citation>
    <scope>NUCLEOTIDE SEQUENCE [LARGE SCALE GENOMIC DNA]</scope>
    <source>
        <strain evidence="22">FAM8105</strain>
    </source>
</reference>
<reference evidence="18" key="6">
    <citation type="submission" date="2020-07" db="EMBL/GenBank/DDBJ databases">
        <title>Draft genome sequence of Lactobacillus helveticus strain H-8.</title>
        <authorList>
            <person name="Endo A."/>
            <person name="Maeno S."/>
            <person name="Kido Y."/>
        </authorList>
    </citation>
    <scope>NUCLEOTIDE SEQUENCE</scope>
    <source>
        <strain evidence="18">H-8</strain>
    </source>
</reference>
<evidence type="ECO:0000313" key="24">
    <source>
        <dbReference type="Proteomes" id="UP000601587"/>
    </source>
</evidence>
<reference evidence="20" key="5">
    <citation type="submission" date="2019-09" db="EMBL/GenBank/DDBJ databases">
        <title>Comparative genomic analysis of Lactobacillus helveticus.</title>
        <authorList>
            <person name="Zhang H."/>
            <person name="Chen Y."/>
            <person name="Zhong Z."/>
        </authorList>
    </citation>
    <scope>NUCLEOTIDE SEQUENCE</scope>
    <source>
        <strain evidence="20">IMAU50013</strain>
    </source>
</reference>
<keyword evidence="4 14" id="KW-0812">Transmembrane</keyword>
<protein>
    <recommendedName>
        <fullName evidence="14">Fluoride-specific ion channel FluC</fullName>
    </recommendedName>
</protein>
<evidence type="ECO:0000256" key="12">
    <source>
        <dbReference type="ARBA" id="ARBA00035585"/>
    </source>
</evidence>
<evidence type="ECO:0000256" key="1">
    <source>
        <dbReference type="ARBA" id="ARBA00004651"/>
    </source>
</evidence>
<feature type="transmembrane region" description="Helical" evidence="14">
    <location>
        <begin position="43"/>
        <end position="65"/>
    </location>
</feature>
<evidence type="ECO:0000256" key="14">
    <source>
        <dbReference type="HAMAP-Rule" id="MF_00454"/>
    </source>
</evidence>
<evidence type="ECO:0000256" key="5">
    <source>
        <dbReference type="ARBA" id="ARBA00022723"/>
    </source>
</evidence>
<organism evidence="20 24">
    <name type="scientific">Lactobacillus helveticus</name>
    <name type="common">Lactobacillus suntoryeus</name>
    <dbReference type="NCBI Taxonomy" id="1587"/>
    <lineage>
        <taxon>Bacteria</taxon>
        <taxon>Bacillati</taxon>
        <taxon>Bacillota</taxon>
        <taxon>Bacilli</taxon>
        <taxon>Lactobacillales</taxon>
        <taxon>Lactobacillaceae</taxon>
        <taxon>Lactobacillus</taxon>
    </lineage>
</organism>
<dbReference type="EMBL" id="BLYV01000218">
    <property type="protein sequence ID" value="GFP13139.1"/>
    <property type="molecule type" value="Genomic_DNA"/>
</dbReference>
<evidence type="ECO:0000313" key="21">
    <source>
        <dbReference type="Proteomes" id="UP000063930"/>
    </source>
</evidence>
<feature type="binding site" evidence="14">
    <location>
        <position position="78"/>
    </location>
    <ligand>
        <name>Na(+)</name>
        <dbReference type="ChEBI" id="CHEBI:29101"/>
        <note>structural</note>
    </ligand>
</feature>
<evidence type="ECO:0000313" key="20">
    <source>
        <dbReference type="EMBL" id="NRN92572.1"/>
    </source>
</evidence>
<evidence type="ECO:0000313" key="22">
    <source>
        <dbReference type="Proteomes" id="UP000234562"/>
    </source>
</evidence>
<evidence type="ECO:0000256" key="11">
    <source>
        <dbReference type="ARBA" id="ARBA00035120"/>
    </source>
</evidence>
<dbReference type="Proteomes" id="UP000601587">
    <property type="component" value="Unassembled WGS sequence"/>
</dbReference>
<dbReference type="GeneID" id="99756681"/>
<evidence type="ECO:0000313" key="16">
    <source>
        <dbReference type="EMBL" id="AUI74357.1"/>
    </source>
</evidence>
<dbReference type="AlphaFoldDB" id="A0A0D5MIZ5"/>
<keyword evidence="7 14" id="KW-0915">Sodium</keyword>
<reference evidence="17 23" key="3">
    <citation type="submission" date="2017-02" db="EMBL/GenBank/DDBJ databases">
        <title>Complete genome sequence of Lactobacillus helveticus.</title>
        <authorList>
            <person name="Kim J.F."/>
            <person name="Chung Y."/>
            <person name="Kwak M."/>
        </authorList>
    </citation>
    <scope>NUCLEOTIDE SEQUENCE [LARGE SCALE GENOMIC DNA]</scope>
    <source>
        <strain evidence="17 23">LH5</strain>
    </source>
</reference>
<dbReference type="GO" id="GO:0005886">
    <property type="term" value="C:plasma membrane"/>
    <property type="evidence" value="ECO:0007669"/>
    <property type="project" value="UniProtKB-SubCell"/>
</dbReference>
<evidence type="ECO:0000313" key="23">
    <source>
        <dbReference type="Proteomes" id="UP000267945"/>
    </source>
</evidence>
<keyword evidence="2 14" id="KW-0813">Transport</keyword>
<dbReference type="EMBL" id="CP019581">
    <property type="protein sequence ID" value="AZK90774.1"/>
    <property type="molecule type" value="Genomic_DNA"/>
</dbReference>
<keyword evidence="10 14" id="KW-0407">Ion channel</keyword>
<comment type="activity regulation">
    <text evidence="14">Na(+) is not transported, but it plays an essential structural role and its presence is essential for fluoride channel function.</text>
</comment>
<dbReference type="KEGG" id="lhd:HUO_06765"/>
<evidence type="ECO:0000256" key="3">
    <source>
        <dbReference type="ARBA" id="ARBA00022475"/>
    </source>
</evidence>
<dbReference type="Proteomes" id="UP000618094">
    <property type="component" value="Unassembled WGS sequence"/>
</dbReference>
<dbReference type="EMBL" id="BLYO01000365">
    <property type="protein sequence ID" value="GFP00158.1"/>
    <property type="molecule type" value="Genomic_DNA"/>
</dbReference>
<dbReference type="RefSeq" id="WP_003628346.1">
    <property type="nucleotide sequence ID" value="NZ_AP023028.1"/>
</dbReference>
<name>A0A0D5MIZ5_LACHE</name>
<dbReference type="Proteomes" id="UP000234562">
    <property type="component" value="Chromosome"/>
</dbReference>
<accession>A0A0D5MIZ5</accession>
<reference evidence="16" key="4">
    <citation type="journal article" date="2018" name="Front. Microbiol.">
        <title>Comparative Genomics of Completely Sequenced Lactobacillus helveticus Genomes Provides Insights into Strain-Specific Genes and Resolves Metagenomics Data Down to the Strain Level.</title>
        <authorList>
            <person name="Schmid M."/>
            <person name="Muri J."/>
            <person name="Melidis D."/>
            <person name="Varadarajan A.R."/>
            <person name="Somerville V."/>
            <person name="Wicki A."/>
            <person name="Moser A."/>
            <person name="Bourqui M."/>
            <person name="Wenzel C."/>
            <person name="Eugster-Meier E."/>
            <person name="Frey J.E."/>
            <person name="Irmler S."/>
            <person name="Ahrens C.H."/>
        </authorList>
    </citation>
    <scope>NUCLEOTIDE SEQUENCE</scope>
    <source>
        <strain evidence="16">FAM8105</strain>
    </source>
</reference>
<dbReference type="GO" id="GO:0046872">
    <property type="term" value="F:metal ion binding"/>
    <property type="evidence" value="ECO:0007669"/>
    <property type="project" value="UniProtKB-KW"/>
</dbReference>
<dbReference type="Proteomes" id="UP000630086">
    <property type="component" value="Unassembled WGS sequence"/>
</dbReference>
<dbReference type="PANTHER" id="PTHR28259">
    <property type="entry name" value="FLUORIDE EXPORT PROTEIN 1-RELATED"/>
    <property type="match status" value="1"/>
</dbReference>
<dbReference type="Proteomes" id="UP000267945">
    <property type="component" value="Chromosome"/>
</dbReference>
<proteinExistence type="inferred from homology"/>
<evidence type="ECO:0000256" key="10">
    <source>
        <dbReference type="ARBA" id="ARBA00023303"/>
    </source>
</evidence>
<evidence type="ECO:0000256" key="9">
    <source>
        <dbReference type="ARBA" id="ARBA00023136"/>
    </source>
</evidence>
<reference evidence="15 21" key="1">
    <citation type="submission" date="2015-08" db="EMBL/GenBank/DDBJ databases">
        <title>Complete genome sequence of Lactobacillus helveticus CAUH18, a probiotic strain originated from koumiss.</title>
        <authorList>
            <person name="Yang Y."/>
            <person name="Hao Y."/>
        </authorList>
    </citation>
    <scope>NUCLEOTIDE SEQUENCE [LARGE SCALE GENOMIC DNA]</scope>
    <source>
        <strain evidence="15 21">CAUH18</strain>
    </source>
</reference>
<dbReference type="GO" id="GO:0062054">
    <property type="term" value="F:fluoride channel activity"/>
    <property type="evidence" value="ECO:0007669"/>
    <property type="project" value="UniProtKB-UniRule"/>
</dbReference>
<keyword evidence="5 14" id="KW-0479">Metal-binding</keyword>
<dbReference type="eggNOG" id="COG0239">
    <property type="taxonomic scope" value="Bacteria"/>
</dbReference>
<dbReference type="NCBIfam" id="NF010816">
    <property type="entry name" value="PRK14220.1"/>
    <property type="match status" value="1"/>
</dbReference>
<evidence type="ECO:0000256" key="6">
    <source>
        <dbReference type="ARBA" id="ARBA00022989"/>
    </source>
</evidence>
<comment type="subcellular location">
    <subcellularLocation>
        <location evidence="1 14">Cell membrane</location>
        <topology evidence="1 14">Multi-pass membrane protein</topology>
    </subcellularLocation>
</comment>
<dbReference type="EMBL" id="CP015496">
    <property type="protein sequence ID" value="AUI74357.1"/>
    <property type="molecule type" value="Genomic_DNA"/>
</dbReference>
<evidence type="ECO:0000313" key="19">
    <source>
        <dbReference type="EMBL" id="GFP13139.1"/>
    </source>
</evidence>
<comment type="catalytic activity">
    <reaction evidence="12">
        <text>fluoride(in) = fluoride(out)</text>
        <dbReference type="Rhea" id="RHEA:76159"/>
        <dbReference type="ChEBI" id="CHEBI:17051"/>
    </reaction>
    <physiologicalReaction direction="left-to-right" evidence="12">
        <dbReference type="Rhea" id="RHEA:76160"/>
    </physiologicalReaction>
</comment>
<dbReference type="HAMAP" id="MF_00454">
    <property type="entry name" value="FluC"/>
    <property type="match status" value="1"/>
</dbReference>
<dbReference type="InterPro" id="IPR003691">
    <property type="entry name" value="FluC"/>
</dbReference>
<feature type="transmembrane region" description="Helical" evidence="14">
    <location>
        <begin position="99"/>
        <end position="120"/>
    </location>
</feature>
<evidence type="ECO:0000313" key="15">
    <source>
        <dbReference type="EMBL" id="ALI52668.1"/>
    </source>
</evidence>
<evidence type="ECO:0000256" key="7">
    <source>
        <dbReference type="ARBA" id="ARBA00023053"/>
    </source>
</evidence>